<dbReference type="InterPro" id="IPR002209">
    <property type="entry name" value="Fibroblast_GF_fam"/>
</dbReference>
<name>A0A1D2MB04_ORCCI</name>
<protein>
    <submittedName>
        <fullName evidence="2">Fibroblast growth factor 17</fullName>
    </submittedName>
</protein>
<dbReference type="AlphaFoldDB" id="A0A1D2MB04"/>
<evidence type="ECO:0000256" key="1">
    <source>
        <dbReference type="ARBA" id="ARBA00007936"/>
    </source>
</evidence>
<dbReference type="InterPro" id="IPR008996">
    <property type="entry name" value="IL1/FGF"/>
</dbReference>
<accession>A0A1D2MB04</accession>
<dbReference type="Proteomes" id="UP000094527">
    <property type="component" value="Unassembled WGS sequence"/>
</dbReference>
<comment type="similarity">
    <text evidence="1">Belongs to the heparin-binding growth factors family.</text>
</comment>
<sequence>MIVEGKPTQTLVSGSYNTTTAPIPPSSLAENSVQKVLSRAYRLYNFCSDRHVAIKNDGPPVSATAGKNDQNGELVLETMMKRGALRIRIRGFYSNKYMCYNRKGRLVAKPKVCDKFNIHLFYYQRVI</sequence>
<evidence type="ECO:0000313" key="3">
    <source>
        <dbReference type="Proteomes" id="UP000094527"/>
    </source>
</evidence>
<gene>
    <name evidence="2" type="ORF">Ocin01_16628</name>
</gene>
<evidence type="ECO:0000313" key="2">
    <source>
        <dbReference type="EMBL" id="ODM90054.1"/>
    </source>
</evidence>
<reference evidence="2 3" key="1">
    <citation type="journal article" date="2016" name="Genome Biol. Evol.">
        <title>Gene Family Evolution Reflects Adaptation to Soil Environmental Stressors in the Genome of the Collembolan Orchesella cincta.</title>
        <authorList>
            <person name="Faddeeva-Vakhrusheva A."/>
            <person name="Derks M.F."/>
            <person name="Anvar S.Y."/>
            <person name="Agamennone V."/>
            <person name="Suring W."/>
            <person name="Smit S."/>
            <person name="van Straalen N.M."/>
            <person name="Roelofs D."/>
        </authorList>
    </citation>
    <scope>NUCLEOTIDE SEQUENCE [LARGE SCALE GENOMIC DNA]</scope>
    <source>
        <tissue evidence="2">Mixed pool</tissue>
    </source>
</reference>
<proteinExistence type="inferred from homology"/>
<keyword evidence="3" id="KW-1185">Reference proteome</keyword>
<organism evidence="2 3">
    <name type="scientific">Orchesella cincta</name>
    <name type="common">Springtail</name>
    <name type="synonym">Podura cincta</name>
    <dbReference type="NCBI Taxonomy" id="48709"/>
    <lineage>
        <taxon>Eukaryota</taxon>
        <taxon>Metazoa</taxon>
        <taxon>Ecdysozoa</taxon>
        <taxon>Arthropoda</taxon>
        <taxon>Hexapoda</taxon>
        <taxon>Collembola</taxon>
        <taxon>Entomobryomorpha</taxon>
        <taxon>Entomobryoidea</taxon>
        <taxon>Orchesellidae</taxon>
        <taxon>Orchesellinae</taxon>
        <taxon>Orchesella</taxon>
    </lineage>
</organism>
<dbReference type="STRING" id="48709.A0A1D2MB04"/>
<dbReference type="OrthoDB" id="5987799at2759"/>
<dbReference type="Gene3D" id="2.80.10.50">
    <property type="match status" value="1"/>
</dbReference>
<dbReference type="Pfam" id="PF00167">
    <property type="entry name" value="FGF"/>
    <property type="match status" value="1"/>
</dbReference>
<dbReference type="SUPFAM" id="SSF50353">
    <property type="entry name" value="Cytokine"/>
    <property type="match status" value="1"/>
</dbReference>
<comment type="caution">
    <text evidence="2">The sequence shown here is derived from an EMBL/GenBank/DDBJ whole genome shotgun (WGS) entry which is preliminary data.</text>
</comment>
<dbReference type="GO" id="GO:0008083">
    <property type="term" value="F:growth factor activity"/>
    <property type="evidence" value="ECO:0007669"/>
    <property type="project" value="InterPro"/>
</dbReference>
<dbReference type="EMBL" id="LJIJ01002203">
    <property type="protein sequence ID" value="ODM90054.1"/>
    <property type="molecule type" value="Genomic_DNA"/>
</dbReference>